<dbReference type="GO" id="GO:0005737">
    <property type="term" value="C:cytoplasm"/>
    <property type="evidence" value="ECO:0007669"/>
    <property type="project" value="UniProtKB-SubCell"/>
</dbReference>
<dbReference type="HAMAP" id="MF_01385">
    <property type="entry name" value="UreF"/>
    <property type="match status" value="1"/>
</dbReference>
<comment type="subunit">
    <text evidence="3">UreD, UreF and UreG form a complex that acts as a GTP-hydrolysis-dependent molecular chaperone, activating the urease apoprotein by helping to assemble the nickel containing metallocenter of UreC. The UreE protein probably delivers the nickel.</text>
</comment>
<dbReference type="GO" id="GO:0016151">
    <property type="term" value="F:nickel cation binding"/>
    <property type="evidence" value="ECO:0007669"/>
    <property type="project" value="UniProtKB-UniRule"/>
</dbReference>
<dbReference type="AlphaFoldDB" id="A0A1I5WF01"/>
<evidence type="ECO:0000256" key="2">
    <source>
        <dbReference type="ARBA" id="ARBA00023186"/>
    </source>
</evidence>
<keyword evidence="2 3" id="KW-0143">Chaperone</keyword>
<comment type="subcellular location">
    <subcellularLocation>
        <location evidence="3">Cytoplasm</location>
    </subcellularLocation>
</comment>
<dbReference type="RefSeq" id="WP_093009573.1">
    <property type="nucleotide sequence ID" value="NZ_FOXV01000002.1"/>
</dbReference>
<dbReference type="PANTHER" id="PTHR33620">
    <property type="entry name" value="UREASE ACCESSORY PROTEIN F"/>
    <property type="match status" value="1"/>
</dbReference>
<dbReference type="Gene3D" id="1.10.4190.10">
    <property type="entry name" value="Urease accessory protein UreF"/>
    <property type="match status" value="1"/>
</dbReference>
<reference evidence="5" key="1">
    <citation type="submission" date="2016-10" db="EMBL/GenBank/DDBJ databases">
        <authorList>
            <person name="Varghese N."/>
            <person name="Submissions S."/>
        </authorList>
    </citation>
    <scope>NUCLEOTIDE SEQUENCE [LARGE SCALE GENOMIC DNA]</scope>
    <source>
        <strain evidence="5">JCM 10271</strain>
    </source>
</reference>
<evidence type="ECO:0000313" key="5">
    <source>
        <dbReference type="Proteomes" id="UP000243106"/>
    </source>
</evidence>
<comment type="function">
    <text evidence="3">Required for maturation of urease via the functional incorporation of the urease nickel metallocenter.</text>
</comment>
<dbReference type="PANTHER" id="PTHR33620:SF1">
    <property type="entry name" value="UREASE ACCESSORY PROTEIN F"/>
    <property type="match status" value="1"/>
</dbReference>
<keyword evidence="1 3" id="KW-0996">Nickel insertion</keyword>
<evidence type="ECO:0000256" key="3">
    <source>
        <dbReference type="HAMAP-Rule" id="MF_01385"/>
    </source>
</evidence>
<dbReference type="PIRSF" id="PIRSF009467">
    <property type="entry name" value="Ureas_acces_UreF"/>
    <property type="match status" value="1"/>
</dbReference>
<evidence type="ECO:0000256" key="1">
    <source>
        <dbReference type="ARBA" id="ARBA00022988"/>
    </source>
</evidence>
<dbReference type="STRING" id="93684.SAMN05421853_102312"/>
<name>A0A1I5WF01_9RHOB</name>
<protein>
    <recommendedName>
        <fullName evidence="3">Urease accessory protein UreF</fullName>
    </recommendedName>
</protein>
<sequence>MAEAGLTLHQLFSPAFPTGGFAYSHGIETLVAEGGLATGEDLEAWLETWARHGAGWQDAVLFAHAARGDDVAALDELASALSGAAHRRRETALTGAAFAATVRAVWGLDLPDMAYPVAAGRGVHLLSLEPRAALETFLLNAVSTYAGAAMRLVPLGQSDGQRAIASLVPVVAEVSDDAMRAELDDLGTFSPLMDIAAMRHETLQTKLFRS</sequence>
<evidence type="ECO:0000313" key="4">
    <source>
        <dbReference type="EMBL" id="SFQ18413.1"/>
    </source>
</evidence>
<dbReference type="InterPro" id="IPR038277">
    <property type="entry name" value="UreF_sf"/>
</dbReference>
<keyword evidence="3" id="KW-0963">Cytoplasm</keyword>
<gene>
    <name evidence="3" type="primary">ureF</name>
    <name evidence="4" type="ORF">SAMN05421853_102312</name>
</gene>
<dbReference type="InterPro" id="IPR002639">
    <property type="entry name" value="UreF"/>
</dbReference>
<accession>A0A1I5WF01</accession>
<dbReference type="Pfam" id="PF01730">
    <property type="entry name" value="UreF"/>
    <property type="match status" value="1"/>
</dbReference>
<dbReference type="EMBL" id="FOXV01000002">
    <property type="protein sequence ID" value="SFQ18413.1"/>
    <property type="molecule type" value="Genomic_DNA"/>
</dbReference>
<dbReference type="Proteomes" id="UP000243106">
    <property type="component" value="Unassembled WGS sequence"/>
</dbReference>
<comment type="similarity">
    <text evidence="3">Belongs to the UreF family.</text>
</comment>
<organism evidence="4 5">
    <name type="scientific">Roseivivax halotolerans</name>
    <dbReference type="NCBI Taxonomy" id="93684"/>
    <lineage>
        <taxon>Bacteria</taxon>
        <taxon>Pseudomonadati</taxon>
        <taxon>Pseudomonadota</taxon>
        <taxon>Alphaproteobacteria</taxon>
        <taxon>Rhodobacterales</taxon>
        <taxon>Roseobacteraceae</taxon>
        <taxon>Roseivivax</taxon>
    </lineage>
</organism>
<keyword evidence="5" id="KW-1185">Reference proteome</keyword>
<proteinExistence type="inferred from homology"/>